<accession>A0ABV9JDT3</accession>
<proteinExistence type="predicted"/>
<dbReference type="Proteomes" id="UP001595987">
    <property type="component" value="Unassembled WGS sequence"/>
</dbReference>
<evidence type="ECO:0000313" key="3">
    <source>
        <dbReference type="Proteomes" id="UP001595987"/>
    </source>
</evidence>
<dbReference type="RefSeq" id="WP_213533162.1">
    <property type="nucleotide sequence ID" value="NZ_BOVQ01000001.1"/>
</dbReference>
<evidence type="ECO:0000313" key="2">
    <source>
        <dbReference type="EMBL" id="MFC4652844.1"/>
    </source>
</evidence>
<keyword evidence="3" id="KW-1185">Reference proteome</keyword>
<sequence length="1487" mass="151528">MPVTKVAKQVLPDELNPFKELGKSALSAGNRVYAASDFPAMTLATNSFGYANSINSLNLPSSGLAVISGTTVTAETSISAAVNAMTSGTTDYVIYLASNYNLSAADVSALSSVTSAKSITFVADNSDNLSTPSTQDSSAKTLTLFSTLTVNVPTVFRNINLAGTATIYANGKNFAVRGGAYFTGNVSLYGGSATGTVTSTNLWIGSTGSGTLTIYGGGASGTVVSENTAVNVSNTSGNTVTVYGGGNGGTVSGNTNVAFASSVAGGIFAVYGGDANKGKVTGATYVDVTGTNGGTLTLSGNSTSGAVSGNINLGLSGLSATTTVATIYGDANSMAPALVAGRLITVTVNCPGDTFQNPIVATAYKLATSAGLVASTVMNINVGTVPFISGGTNGVDAFTNANTTTTNANTSSLASNPPVNSAVLNLGSTTASSSNVGSLNCSQIYNFTTLNLEPNNQLTMSASGSYNGYIYNSGVVATNSGSGPYANYQSNYSTFGNINLWENSVLDLNIGVGDTGNSSYNGTSPLIQASTLTVSPNCDLETPLFNYNSSNLNPGWSPSNTFWITLSGFILASADQSGTSYTSVSSLTWEPNTAPSNNNNTSYQGTWWGAGNQAYPIMILVPSTSGNTKPNITPASIQGYSSSNGYGFISDYYSLNVNPSNASDMGSVVYMQYGGIRQFEFNGSNSTDGSGTWNLNGETAGGTVAPSATYAVNGVNVTTGISGSSPAPAGALSAYASYFKNTVNGTTFYNLASLIYPTSAWSGKTDMNPGFFQTIGSTNYITHADVQTPDVLGQSTYIQWEWPQSSTSPGGTQTTKPVTLASDPAKLNTSTSYTDYAPGSTATAGYVPDSATGTGAWPYPNLGFGGMPTTGNYGFFPSNYFNGTNTINYSQGALNEINWTSSPLNLSGNAPSFLVYNTATYYTNDDGSTASPPLTSATGSVSGGGITVQQEAEIAAASSANPYNGATDTYLALRAIYAPTSTLGNGAATMTPAEIVIANGSSSVTVYYNQTGTNTATAIYTSTEADFAKAVSTTLSNSSYATTGTTISVTYHSSNGNDYSGTISVQSGSLTASNATTVTSVVNAYASDMASGLNAGNTGNQIAQDLIGLTAASATDVNNMSQNSNILITGWNDGTQYSVSSSYTSTQLYQQIITDLSQSSIAPGMVFTVTFSAPNGLGGTNTATAQITIIPGTISAENVTLTMAQAVAILKNDTTDVALASDLMASPTYTNGVPSSYPLTSVGAVGANVSATIGTDAAGNPIPAGTQLSASTSISSDGKTLSASTSIMSSLNSLIAAVNNTMLAQTSTMTFSTIKYGIATTVNLTVMAAGTLSLQSVPSNIDFGSYSSVNPPNWSDIPEKMNTTSVAVILDTRATASPWELTVYDDTSGGIAAAGGTLNLLGSTARSDSSAELSDELETNGETIMGAKEAAVVYNYATPLGSNTSKGEETVTISPEFYLSFPATGLTNSVSKATDTLHWTLEDVPTN</sequence>
<name>A0ABV9JDT3_9LACT</name>
<evidence type="ECO:0000256" key="1">
    <source>
        <dbReference type="SAM" id="MobiDB-lite"/>
    </source>
</evidence>
<reference evidence="3" key="1">
    <citation type="journal article" date="2019" name="Int. J. Syst. Evol. Microbiol.">
        <title>The Global Catalogue of Microorganisms (GCM) 10K type strain sequencing project: providing services to taxonomists for standard genome sequencing and annotation.</title>
        <authorList>
            <consortium name="The Broad Institute Genomics Platform"/>
            <consortium name="The Broad Institute Genome Sequencing Center for Infectious Disease"/>
            <person name="Wu L."/>
            <person name="Ma J."/>
        </authorList>
    </citation>
    <scope>NUCLEOTIDE SEQUENCE [LARGE SCALE GENOMIC DNA]</scope>
    <source>
        <strain evidence="3">CCUG 63287</strain>
    </source>
</reference>
<feature type="compositionally biased region" description="Low complexity" evidence="1">
    <location>
        <begin position="803"/>
        <end position="815"/>
    </location>
</feature>
<dbReference type="EMBL" id="JBHSGD010000005">
    <property type="protein sequence ID" value="MFC4652844.1"/>
    <property type="molecule type" value="Genomic_DNA"/>
</dbReference>
<gene>
    <name evidence="2" type="ORF">ACFO26_07960</name>
</gene>
<protein>
    <submittedName>
        <fullName evidence="2">Beta strand repeat-containing protein</fullName>
    </submittedName>
</protein>
<feature type="region of interest" description="Disordered" evidence="1">
    <location>
        <begin position="802"/>
        <end position="823"/>
    </location>
</feature>
<organism evidence="2 3">
    <name type="scientific">Lactococcus nasutitermitis</name>
    <dbReference type="NCBI Taxonomy" id="1652957"/>
    <lineage>
        <taxon>Bacteria</taxon>
        <taxon>Bacillati</taxon>
        <taxon>Bacillota</taxon>
        <taxon>Bacilli</taxon>
        <taxon>Lactobacillales</taxon>
        <taxon>Streptococcaceae</taxon>
        <taxon>Lactococcus</taxon>
    </lineage>
</organism>
<comment type="caution">
    <text evidence="2">The sequence shown here is derived from an EMBL/GenBank/DDBJ whole genome shotgun (WGS) entry which is preliminary data.</text>
</comment>